<feature type="signal peptide" evidence="2">
    <location>
        <begin position="1"/>
        <end position="22"/>
    </location>
</feature>
<sequence>MRPRWWIFLAAVLLCGASLAWAATSGPDPFPTHWGAGGTADSWSPRGSAVGILAVSAAALGALFGVLAACTSAIPDALINLPPTARAYWLDPTHRPGFDALLQRYLLTVGTAVLLLLAVSVTGAIVSPEGSPILGVGIWAVLAVIAVSSGHLLWRLVRPPADNLAA</sequence>
<feature type="chain" id="PRO_5010285522" description="DUF1648 domain-containing protein" evidence="2">
    <location>
        <begin position="23"/>
        <end position="166"/>
    </location>
</feature>
<feature type="transmembrane region" description="Helical" evidence="1">
    <location>
        <begin position="105"/>
        <end position="127"/>
    </location>
</feature>
<keyword evidence="1" id="KW-0812">Transmembrane</keyword>
<evidence type="ECO:0000256" key="1">
    <source>
        <dbReference type="SAM" id="Phobius"/>
    </source>
</evidence>
<proteinExistence type="predicted"/>
<name>A0A1H4R534_TSUTY</name>
<protein>
    <recommendedName>
        <fullName evidence="3">DUF1648 domain-containing protein</fullName>
    </recommendedName>
</protein>
<gene>
    <name evidence="4" type="ORF">SAMN04489793_1939</name>
</gene>
<keyword evidence="1" id="KW-0472">Membrane</keyword>
<reference evidence="5" key="1">
    <citation type="submission" date="2016-10" db="EMBL/GenBank/DDBJ databases">
        <authorList>
            <person name="Varghese N."/>
            <person name="Submissions S."/>
        </authorList>
    </citation>
    <scope>NUCLEOTIDE SEQUENCE [LARGE SCALE GENOMIC DNA]</scope>
    <source>
        <strain evidence="5">DSM 44234</strain>
    </source>
</reference>
<keyword evidence="1" id="KW-1133">Transmembrane helix</keyword>
<dbReference type="AlphaFoldDB" id="A0A1H4R534"/>
<accession>A0A1H4R534</accession>
<evidence type="ECO:0000313" key="4">
    <source>
        <dbReference type="EMBL" id="SEC27005.1"/>
    </source>
</evidence>
<dbReference type="OrthoDB" id="4869080at2"/>
<dbReference type="InterPro" id="IPR012867">
    <property type="entry name" value="DUF1648"/>
</dbReference>
<keyword evidence="5" id="KW-1185">Reference proteome</keyword>
<dbReference type="Pfam" id="PF07853">
    <property type="entry name" value="DUF1648"/>
    <property type="match status" value="1"/>
</dbReference>
<evidence type="ECO:0000256" key="2">
    <source>
        <dbReference type="SAM" id="SignalP"/>
    </source>
</evidence>
<evidence type="ECO:0000259" key="3">
    <source>
        <dbReference type="Pfam" id="PF07853"/>
    </source>
</evidence>
<organism evidence="4 5">
    <name type="scientific">Tsukamurella tyrosinosolvens</name>
    <dbReference type="NCBI Taxonomy" id="57704"/>
    <lineage>
        <taxon>Bacteria</taxon>
        <taxon>Bacillati</taxon>
        <taxon>Actinomycetota</taxon>
        <taxon>Actinomycetes</taxon>
        <taxon>Mycobacteriales</taxon>
        <taxon>Tsukamurellaceae</taxon>
        <taxon>Tsukamurella</taxon>
    </lineage>
</organism>
<dbReference type="RefSeq" id="WP_068742519.1">
    <property type="nucleotide sequence ID" value="NZ_CBDRGN010000001.1"/>
</dbReference>
<feature type="domain" description="DUF1648" evidence="3">
    <location>
        <begin position="13"/>
        <end position="52"/>
    </location>
</feature>
<dbReference type="EMBL" id="FNSA01000003">
    <property type="protein sequence ID" value="SEC27005.1"/>
    <property type="molecule type" value="Genomic_DNA"/>
</dbReference>
<feature type="transmembrane region" description="Helical" evidence="1">
    <location>
        <begin position="46"/>
        <end position="70"/>
    </location>
</feature>
<dbReference type="STRING" id="57704.SAMN04489793_1939"/>
<dbReference type="Proteomes" id="UP000182241">
    <property type="component" value="Unassembled WGS sequence"/>
</dbReference>
<feature type="transmembrane region" description="Helical" evidence="1">
    <location>
        <begin position="133"/>
        <end position="154"/>
    </location>
</feature>
<evidence type="ECO:0000313" key="5">
    <source>
        <dbReference type="Proteomes" id="UP000182241"/>
    </source>
</evidence>
<keyword evidence="2" id="KW-0732">Signal</keyword>